<reference evidence="1" key="1">
    <citation type="submission" date="2021-06" db="EMBL/GenBank/DDBJ databases">
        <authorList>
            <person name="Kallberg Y."/>
            <person name="Tangrot J."/>
            <person name="Rosling A."/>
        </authorList>
    </citation>
    <scope>NUCLEOTIDE SEQUENCE</scope>
    <source>
        <strain evidence="1">MA453B</strain>
    </source>
</reference>
<protein>
    <submittedName>
        <fullName evidence="1">21007_t:CDS:1</fullName>
    </submittedName>
</protein>
<accession>A0A9N8VP02</accession>
<dbReference type="EMBL" id="CAJVPY010000266">
    <property type="protein sequence ID" value="CAG8461551.1"/>
    <property type="molecule type" value="Genomic_DNA"/>
</dbReference>
<proteinExistence type="predicted"/>
<evidence type="ECO:0000313" key="1">
    <source>
        <dbReference type="EMBL" id="CAG8461551.1"/>
    </source>
</evidence>
<comment type="caution">
    <text evidence="1">The sequence shown here is derived from an EMBL/GenBank/DDBJ whole genome shotgun (WGS) entry which is preliminary data.</text>
</comment>
<evidence type="ECO:0000313" key="2">
    <source>
        <dbReference type="Proteomes" id="UP000789405"/>
    </source>
</evidence>
<dbReference type="Proteomes" id="UP000789405">
    <property type="component" value="Unassembled WGS sequence"/>
</dbReference>
<name>A0A9N8VP02_9GLOM</name>
<sequence>MECNKQRNHKELLLVQEYLNNDDFVITEEVMDNNRIIKLINNSDINSNKTDNLVEKEPRITFTEAKQSFNLLLKFIRQNLLQPDDFIKENDGSNFHDFLSRTHRASVKVMKQSGSS</sequence>
<keyword evidence="2" id="KW-1185">Reference proteome</keyword>
<dbReference type="AlphaFoldDB" id="A0A9N8VP02"/>
<organism evidence="1 2">
    <name type="scientific">Dentiscutata erythropus</name>
    <dbReference type="NCBI Taxonomy" id="1348616"/>
    <lineage>
        <taxon>Eukaryota</taxon>
        <taxon>Fungi</taxon>
        <taxon>Fungi incertae sedis</taxon>
        <taxon>Mucoromycota</taxon>
        <taxon>Glomeromycotina</taxon>
        <taxon>Glomeromycetes</taxon>
        <taxon>Diversisporales</taxon>
        <taxon>Gigasporaceae</taxon>
        <taxon>Dentiscutata</taxon>
    </lineage>
</organism>
<dbReference type="OrthoDB" id="2474069at2759"/>
<gene>
    <name evidence="1" type="ORF">DERYTH_LOCUS1033</name>
</gene>